<comment type="similarity">
    <text evidence="2 9">Belongs to the glycosyl hydrolase 72 family.</text>
</comment>
<feature type="signal peptide" evidence="9">
    <location>
        <begin position="1"/>
        <end position="16"/>
    </location>
</feature>
<keyword evidence="7" id="KW-0325">Glycoprotein</keyword>
<evidence type="ECO:0000256" key="5">
    <source>
        <dbReference type="ARBA" id="ARBA00022729"/>
    </source>
</evidence>
<dbReference type="EC" id="2.4.1.-" evidence="9"/>
<feature type="compositionally biased region" description="Low complexity" evidence="10">
    <location>
        <begin position="418"/>
        <end position="429"/>
    </location>
</feature>
<comment type="subcellular location">
    <subcellularLocation>
        <location evidence="1 9">Cell membrane</location>
        <topology evidence="1 9">Lipid-anchor</topology>
        <topology evidence="1 9">GPI-anchor</topology>
    </subcellularLocation>
</comment>
<dbReference type="Proteomes" id="UP001302812">
    <property type="component" value="Unassembled WGS sequence"/>
</dbReference>
<sequence length="459" mass="48939">MKSVALLSALAAVAQAGPTKTVPVAPRQVSVEPITATGNAFFKGSERFYVRGVDYQPGGSAANIDPLADPEICLKDLEKFKKLGINTIRVYSTDNSKDHDECMNALAEAGIYVLLDANNPKYSINRADPHGSYNAVYLQSVFATIDAFAKYTNTMAFFSGNEVIHDHANTTLAAKYVKATDRDMRAYIKARGYRKILVGYSAADVSDNRMQTAAYFNCGADEERSDFFAFNDYSWCSTNYIRAGWDQKVRNFTGYGIPIFLSEYGCNANKRDFGELESLMHQNMTPVYSGGLMYEYSMEANKFGIVEIEGGQANGGVDQTGERKELDEFAAFADALAKWTAPSGDGGYTSTTNSVPCPTQDSHWSVDTTALPAIPSGAVKYFTEGAGKGPGLNGPGSQWATDQASTSEGGTAGGDGTSAGASSTSSNAAMRGSVPALDKGPFVISGLVALFTLAGALVL</sequence>
<dbReference type="AlphaFoldDB" id="A0AAN6QIZ1"/>
<evidence type="ECO:0000256" key="6">
    <source>
        <dbReference type="ARBA" id="ARBA00023136"/>
    </source>
</evidence>
<keyword evidence="4 9" id="KW-0808">Transferase</keyword>
<feature type="region of interest" description="Disordered" evidence="10">
    <location>
        <begin position="386"/>
        <end position="430"/>
    </location>
</feature>
<evidence type="ECO:0000256" key="3">
    <source>
        <dbReference type="ARBA" id="ARBA00022622"/>
    </source>
</evidence>
<evidence type="ECO:0000256" key="1">
    <source>
        <dbReference type="ARBA" id="ARBA00004609"/>
    </source>
</evidence>
<dbReference type="GO" id="GO:0031505">
    <property type="term" value="P:fungal-type cell wall organization"/>
    <property type="evidence" value="ECO:0007669"/>
    <property type="project" value="TreeGrafter"/>
</dbReference>
<comment type="function">
    <text evidence="9">Splits internally a 1,3-beta-glucan molecule and transfers the newly generated reducing end (the donor) to the non-reducing end of another 1,3-beta-glucan molecule (the acceptor) forming a 1,3-beta linkage, resulting in the elongation of 1,3-beta-glucan chains in the cell wall.</text>
</comment>
<evidence type="ECO:0000313" key="11">
    <source>
        <dbReference type="EMBL" id="KAK4109654.1"/>
    </source>
</evidence>
<keyword evidence="6 9" id="KW-0472">Membrane</keyword>
<dbReference type="GO" id="GO:0016787">
    <property type="term" value="F:hydrolase activity"/>
    <property type="evidence" value="ECO:0007669"/>
    <property type="project" value="UniProtKB-KW"/>
</dbReference>
<keyword evidence="5 9" id="KW-0732">Signal</keyword>
<comment type="caution">
    <text evidence="11">The sequence shown here is derived from an EMBL/GenBank/DDBJ whole genome shotgun (WGS) entry which is preliminary data.</text>
</comment>
<dbReference type="Gene3D" id="3.20.20.80">
    <property type="entry name" value="Glycosidases"/>
    <property type="match status" value="1"/>
</dbReference>
<evidence type="ECO:0000256" key="9">
    <source>
        <dbReference type="RuleBase" id="RU361209"/>
    </source>
</evidence>
<keyword evidence="11" id="KW-0378">Hydrolase</keyword>
<dbReference type="SUPFAM" id="SSF51445">
    <property type="entry name" value="(Trans)glycosidases"/>
    <property type="match status" value="1"/>
</dbReference>
<feature type="chain" id="PRO_5042667767" description="1,3-beta-glucanosyltransferase" evidence="9">
    <location>
        <begin position="17"/>
        <end position="459"/>
    </location>
</feature>
<keyword evidence="8 9" id="KW-0449">Lipoprotein</keyword>
<dbReference type="GO" id="GO:0071970">
    <property type="term" value="P:fungal-type cell wall (1-&gt;3)-beta-D-glucan biosynthetic process"/>
    <property type="evidence" value="ECO:0007669"/>
    <property type="project" value="TreeGrafter"/>
</dbReference>
<proteinExistence type="inferred from homology"/>
<reference evidence="11" key="1">
    <citation type="journal article" date="2023" name="Mol. Phylogenet. Evol.">
        <title>Genome-scale phylogeny and comparative genomics of the fungal order Sordariales.</title>
        <authorList>
            <person name="Hensen N."/>
            <person name="Bonometti L."/>
            <person name="Westerberg I."/>
            <person name="Brannstrom I.O."/>
            <person name="Guillou S."/>
            <person name="Cros-Aarteil S."/>
            <person name="Calhoun S."/>
            <person name="Haridas S."/>
            <person name="Kuo A."/>
            <person name="Mondo S."/>
            <person name="Pangilinan J."/>
            <person name="Riley R."/>
            <person name="LaButti K."/>
            <person name="Andreopoulos B."/>
            <person name="Lipzen A."/>
            <person name="Chen C."/>
            <person name="Yan M."/>
            <person name="Daum C."/>
            <person name="Ng V."/>
            <person name="Clum A."/>
            <person name="Steindorff A."/>
            <person name="Ohm R.A."/>
            <person name="Martin F."/>
            <person name="Silar P."/>
            <person name="Natvig D.O."/>
            <person name="Lalanne C."/>
            <person name="Gautier V."/>
            <person name="Ament-Velasquez S.L."/>
            <person name="Kruys A."/>
            <person name="Hutchinson M.I."/>
            <person name="Powell A.J."/>
            <person name="Barry K."/>
            <person name="Miller A.N."/>
            <person name="Grigoriev I.V."/>
            <person name="Debuchy R."/>
            <person name="Gladieux P."/>
            <person name="Hiltunen Thoren M."/>
            <person name="Johannesson H."/>
        </authorList>
    </citation>
    <scope>NUCLEOTIDE SEQUENCE</scope>
    <source>
        <strain evidence="11">CBS 508.74</strain>
    </source>
</reference>
<name>A0AAN6QIZ1_9PEZI</name>
<evidence type="ECO:0000256" key="10">
    <source>
        <dbReference type="SAM" id="MobiDB-lite"/>
    </source>
</evidence>
<accession>A0AAN6QIZ1</accession>
<evidence type="ECO:0000256" key="2">
    <source>
        <dbReference type="ARBA" id="ARBA00007528"/>
    </source>
</evidence>
<evidence type="ECO:0000313" key="12">
    <source>
        <dbReference type="Proteomes" id="UP001302812"/>
    </source>
</evidence>
<dbReference type="GO" id="GO:0042124">
    <property type="term" value="F:1,3-beta-glucanosyltransferase activity"/>
    <property type="evidence" value="ECO:0007669"/>
    <property type="project" value="TreeGrafter"/>
</dbReference>
<reference evidence="11" key="2">
    <citation type="submission" date="2023-05" db="EMBL/GenBank/DDBJ databases">
        <authorList>
            <consortium name="Lawrence Berkeley National Laboratory"/>
            <person name="Steindorff A."/>
            <person name="Hensen N."/>
            <person name="Bonometti L."/>
            <person name="Westerberg I."/>
            <person name="Brannstrom I.O."/>
            <person name="Guillou S."/>
            <person name="Cros-Aarteil S."/>
            <person name="Calhoun S."/>
            <person name="Haridas S."/>
            <person name="Kuo A."/>
            <person name="Mondo S."/>
            <person name="Pangilinan J."/>
            <person name="Riley R."/>
            <person name="Labutti K."/>
            <person name="Andreopoulos B."/>
            <person name="Lipzen A."/>
            <person name="Chen C."/>
            <person name="Yanf M."/>
            <person name="Daum C."/>
            <person name="Ng V."/>
            <person name="Clum A."/>
            <person name="Ohm R."/>
            <person name="Martin F."/>
            <person name="Silar P."/>
            <person name="Natvig D."/>
            <person name="Lalanne C."/>
            <person name="Gautier V."/>
            <person name="Ament-Velasquez S.L."/>
            <person name="Kruys A."/>
            <person name="Hutchinson M.I."/>
            <person name="Powell A.J."/>
            <person name="Barry K."/>
            <person name="Miller A.N."/>
            <person name="Grigoriev I.V."/>
            <person name="Debuchy R."/>
            <person name="Gladieux P."/>
            <person name="Thoren M.H."/>
            <person name="Johannesson H."/>
        </authorList>
    </citation>
    <scope>NUCLEOTIDE SEQUENCE</scope>
    <source>
        <strain evidence="11">CBS 508.74</strain>
    </source>
</reference>
<dbReference type="EMBL" id="MU853355">
    <property type="protein sequence ID" value="KAK4109654.1"/>
    <property type="molecule type" value="Genomic_DNA"/>
</dbReference>
<evidence type="ECO:0000256" key="4">
    <source>
        <dbReference type="ARBA" id="ARBA00022679"/>
    </source>
</evidence>
<evidence type="ECO:0000256" key="7">
    <source>
        <dbReference type="ARBA" id="ARBA00023180"/>
    </source>
</evidence>
<dbReference type="Pfam" id="PF03198">
    <property type="entry name" value="Glyco_hydro_72"/>
    <property type="match status" value="1"/>
</dbReference>
<dbReference type="InterPro" id="IPR017853">
    <property type="entry name" value="GH"/>
</dbReference>
<evidence type="ECO:0000256" key="8">
    <source>
        <dbReference type="ARBA" id="ARBA00023288"/>
    </source>
</evidence>
<dbReference type="RefSeq" id="XP_064667224.1">
    <property type="nucleotide sequence ID" value="XM_064815844.1"/>
</dbReference>
<keyword evidence="12" id="KW-1185">Reference proteome</keyword>
<dbReference type="GO" id="GO:0098552">
    <property type="term" value="C:side of membrane"/>
    <property type="evidence" value="ECO:0007669"/>
    <property type="project" value="UniProtKB-KW"/>
</dbReference>
<dbReference type="GeneID" id="89939969"/>
<organism evidence="11 12">
    <name type="scientific">Canariomyces notabilis</name>
    <dbReference type="NCBI Taxonomy" id="2074819"/>
    <lineage>
        <taxon>Eukaryota</taxon>
        <taxon>Fungi</taxon>
        <taxon>Dikarya</taxon>
        <taxon>Ascomycota</taxon>
        <taxon>Pezizomycotina</taxon>
        <taxon>Sordariomycetes</taxon>
        <taxon>Sordariomycetidae</taxon>
        <taxon>Sordariales</taxon>
        <taxon>Chaetomiaceae</taxon>
        <taxon>Canariomyces</taxon>
    </lineage>
</organism>
<dbReference type="PANTHER" id="PTHR31468">
    <property type="entry name" value="1,3-BETA-GLUCANOSYLTRANSFERASE GAS1"/>
    <property type="match status" value="1"/>
</dbReference>
<dbReference type="PANTHER" id="PTHR31468:SF5">
    <property type="entry name" value="1,3-BETA-GLUCANOSYLTRANSFERASE GAS5"/>
    <property type="match status" value="1"/>
</dbReference>
<dbReference type="GO" id="GO:0005886">
    <property type="term" value="C:plasma membrane"/>
    <property type="evidence" value="ECO:0007669"/>
    <property type="project" value="UniProtKB-SubCell"/>
</dbReference>
<dbReference type="InterPro" id="IPR004886">
    <property type="entry name" value="Glucanosyltransferase"/>
</dbReference>
<gene>
    <name evidence="11" type="ORF">N656DRAFT_782894</name>
</gene>
<keyword evidence="3 9" id="KW-0336">GPI-anchor</keyword>
<protein>
    <recommendedName>
        <fullName evidence="9">1,3-beta-glucanosyltransferase</fullName>
        <ecNumber evidence="9">2.4.1.-</ecNumber>
    </recommendedName>
</protein>